<dbReference type="InterPro" id="IPR014001">
    <property type="entry name" value="Helicase_ATP-bd"/>
</dbReference>
<dbReference type="SUPFAM" id="SSF52540">
    <property type="entry name" value="P-loop containing nucleoside triphosphate hydrolases"/>
    <property type="match status" value="1"/>
</dbReference>
<dbReference type="PATRIC" id="fig|196627.13.peg.1779"/>
<proteinExistence type="predicted"/>
<dbReference type="SMART" id="SM00487">
    <property type="entry name" value="DEXDc"/>
    <property type="match status" value="1"/>
</dbReference>
<feature type="domain" description="Helicase ATP-binding" evidence="1">
    <location>
        <begin position="34"/>
        <end position="198"/>
    </location>
</feature>
<sequence>MINMMSLGNPAAMLAAYNTSTQVAPQPQLGPRAGEVQLSSEQQAMIDYVLAGKDVIVDATVGSGKTTAIQRLCSIMGADHDVLYLTYSKLLKVDAQQRVRGAKVQNYHGIVYPHLLKAGIKCGISESIREFNKNFKHISRTFPSYDLLVIDEYQDINEDYAELLRNIKSVNPLMQIVMVGDLEQKVRSDTTLDPQEFAAQLCEDPVFAPFTQSFRIGEAMAAGLADAWNKPIVGANTAQQIEYRSFAEAVVLIQSTEPSKLLCLGSRNGQMSDALNVVERKSPAKFNKKTVFASIRDGDSQIAHPNDAAVFTTFDSSKGLERDTCVVFDYDEEFWDMRLGYPNVDPVVMRNVFLVAASRGKNKVVFVRSDSLQAAYEAGADWAAGLAVGVVDNNTEVAPEVDAHTPAEESKGDVGEVQSQIERMMGFIPVSVFKELPELAPSEYARPISVTEAFDFKYAENVEACFDLLDVKRLDNGKGAAIEVNRSDGLIDLSPTVGNFQEAVFFKDYNVHTALSAYPSQFAKNLKRLVKKNNSVWRNCLIVTAASTEQMRYVDQVRSSIPVAAEKALVSRLSTRLNADSRNQIPLILDGEAVQSKVVRTPMSFAGVADAVHKGVLYELKFVSELTHPMFLQLAMYLVMSGMKDGILWNTRTDEAWQVRVPDPKRFLNAVVLCVSKQDYRVGNFDLPSTGGGAR</sequence>
<evidence type="ECO:0000313" key="3">
    <source>
        <dbReference type="Proteomes" id="UP000000582"/>
    </source>
</evidence>
<dbReference type="AlphaFoldDB" id="Q8NPG8"/>
<gene>
    <name evidence="2" type="ordered locus">Cgl1844</name>
</gene>
<dbReference type="EMBL" id="BA000036">
    <property type="protein sequence ID" value="BAB99237.1"/>
    <property type="molecule type" value="Genomic_DNA"/>
</dbReference>
<dbReference type="STRING" id="196627.cg2065"/>
<reference evidence="3" key="1">
    <citation type="journal article" date="2003" name="Appl. Microbiol. Biotechnol.">
        <title>The Corynebacterium glutamicum genome: features and impacts on biotechnological processes.</title>
        <authorList>
            <person name="Ikeda M."/>
            <person name="Nakagawa S."/>
        </authorList>
    </citation>
    <scope>NUCLEOTIDE SEQUENCE [LARGE SCALE GENOMIC DNA]</scope>
    <source>
        <strain evidence="3">ATCC 13032 / DSM 20300 / BCRC 11384 / JCM 1318 / LMG 3730 / NCIMB 10025</strain>
    </source>
</reference>
<dbReference type="HOGENOM" id="CLU_447471_0_0_11"/>
<dbReference type="InterPro" id="IPR027417">
    <property type="entry name" value="P-loop_NTPase"/>
</dbReference>
<protein>
    <recommendedName>
        <fullName evidence="1">Helicase ATP-binding domain-containing protein</fullName>
    </recommendedName>
</protein>
<dbReference type="eggNOG" id="COG0507">
    <property type="taxonomic scope" value="Bacteria"/>
</dbReference>
<name>Q8NPG8_CORGL</name>
<accession>Q8NPG8</accession>
<dbReference type="Pfam" id="PF13245">
    <property type="entry name" value="AAA_19"/>
    <property type="match status" value="1"/>
</dbReference>
<dbReference type="KEGG" id="cgl:Cgl1844"/>
<dbReference type="GeneID" id="1019802"/>
<dbReference type="BioCyc" id="CORYNE:G18NG-11436-MONOMER"/>
<dbReference type="RefSeq" id="WP_231838267.1">
    <property type="nucleotide sequence ID" value="NC_003450.3"/>
</dbReference>
<organism evidence="2 3">
    <name type="scientific">Corynebacterium glutamicum (strain ATCC 13032 / DSM 20300 / JCM 1318 / BCRC 11384 / CCUG 27702 / LMG 3730 / NBRC 12168 / NCIMB 10025 / NRRL B-2784 / 534)</name>
    <dbReference type="NCBI Taxonomy" id="196627"/>
    <lineage>
        <taxon>Bacteria</taxon>
        <taxon>Bacillati</taxon>
        <taxon>Actinomycetota</taxon>
        <taxon>Actinomycetes</taxon>
        <taxon>Mycobacteriales</taxon>
        <taxon>Corynebacteriaceae</taxon>
        <taxon>Corynebacterium</taxon>
    </lineage>
</organism>
<dbReference type="Proteomes" id="UP000000582">
    <property type="component" value="Chromosome"/>
</dbReference>
<evidence type="ECO:0000313" key="2">
    <source>
        <dbReference type="EMBL" id="BAB99237.1"/>
    </source>
</evidence>
<dbReference type="Gene3D" id="3.40.50.300">
    <property type="entry name" value="P-loop containing nucleotide triphosphate hydrolases"/>
    <property type="match status" value="1"/>
</dbReference>
<dbReference type="OrthoDB" id="393237at2"/>
<keyword evidence="3" id="KW-1185">Reference proteome</keyword>
<evidence type="ECO:0000259" key="1">
    <source>
        <dbReference type="SMART" id="SM00487"/>
    </source>
</evidence>